<dbReference type="AlphaFoldDB" id="A0A2A3M324"/>
<name>A0A2A3M324_PSEDL</name>
<feature type="transmembrane region" description="Helical" evidence="1">
    <location>
        <begin position="45"/>
        <end position="63"/>
    </location>
</feature>
<organism evidence="2 3">
    <name type="scientific">Pseudomonas plecoglossicida</name>
    <dbReference type="NCBI Taxonomy" id="70775"/>
    <lineage>
        <taxon>Bacteria</taxon>
        <taxon>Pseudomonadati</taxon>
        <taxon>Pseudomonadota</taxon>
        <taxon>Gammaproteobacteria</taxon>
        <taxon>Pseudomonadales</taxon>
        <taxon>Pseudomonadaceae</taxon>
        <taxon>Pseudomonas</taxon>
    </lineage>
</organism>
<dbReference type="PROSITE" id="PS51257">
    <property type="entry name" value="PROKAR_LIPOPROTEIN"/>
    <property type="match status" value="1"/>
</dbReference>
<proteinExistence type="predicted"/>
<evidence type="ECO:0000313" key="3">
    <source>
        <dbReference type="Proteomes" id="UP000218102"/>
    </source>
</evidence>
<evidence type="ECO:0000313" key="2">
    <source>
        <dbReference type="EMBL" id="PBJ94530.1"/>
    </source>
</evidence>
<protein>
    <submittedName>
        <fullName evidence="2">Uncharacterized protein</fullName>
    </submittedName>
</protein>
<dbReference type="EMBL" id="NTME01000016">
    <property type="protein sequence ID" value="PBJ94530.1"/>
    <property type="molecule type" value="Genomic_DNA"/>
</dbReference>
<reference evidence="2 3" key="1">
    <citation type="submission" date="2017-09" db="EMBL/GenBank/DDBJ databases">
        <authorList>
            <person name="Ehlers B."/>
            <person name="Leendertz F.H."/>
        </authorList>
    </citation>
    <scope>NUCLEOTIDE SEQUENCE [LARGE SCALE GENOMIC DNA]</scope>
    <source>
        <strain evidence="2 3">DJ-1</strain>
    </source>
</reference>
<keyword evidence="1" id="KW-0812">Transmembrane</keyword>
<gene>
    <name evidence="2" type="ORF">CMV24_16550</name>
</gene>
<sequence>MDASFKWLIWEGVLPLVGTALLYWALLGCFRIAQSASFTFKWGEAIDSLGWLYGAAVLAIQAGVKGWGNETMGPIPWFCWLIALACSLLLIAAMCSKAADPTWQPGWPMKLVATLFTGLVLFAGFETQNVICCSPGGSS</sequence>
<keyword evidence="1" id="KW-0472">Membrane</keyword>
<dbReference type="Proteomes" id="UP000218102">
    <property type="component" value="Unassembled WGS sequence"/>
</dbReference>
<dbReference type="RefSeq" id="WP_096010194.1">
    <property type="nucleotide sequence ID" value="NZ_NTME01000016.1"/>
</dbReference>
<feature type="transmembrane region" description="Helical" evidence="1">
    <location>
        <begin position="75"/>
        <end position="95"/>
    </location>
</feature>
<evidence type="ECO:0000256" key="1">
    <source>
        <dbReference type="SAM" id="Phobius"/>
    </source>
</evidence>
<keyword evidence="1" id="KW-1133">Transmembrane helix</keyword>
<feature type="transmembrane region" description="Helical" evidence="1">
    <location>
        <begin position="12"/>
        <end position="33"/>
    </location>
</feature>
<accession>A0A2A3M324</accession>
<feature type="transmembrane region" description="Helical" evidence="1">
    <location>
        <begin position="107"/>
        <end position="125"/>
    </location>
</feature>
<comment type="caution">
    <text evidence="2">The sequence shown here is derived from an EMBL/GenBank/DDBJ whole genome shotgun (WGS) entry which is preliminary data.</text>
</comment>